<proteinExistence type="predicted"/>
<feature type="binding site" evidence="3">
    <location>
        <position position="57"/>
    </location>
    <ligand>
        <name>GTP</name>
        <dbReference type="ChEBI" id="CHEBI:37565"/>
    </ligand>
</feature>
<feature type="binding site" evidence="4">
    <location>
        <position position="34"/>
    </location>
    <ligand>
        <name>Mg(2+)</name>
        <dbReference type="ChEBI" id="CHEBI:18420"/>
    </ligand>
</feature>
<dbReference type="Gene3D" id="3.40.50.300">
    <property type="entry name" value="P-loop containing nucleotide triphosphate hydrolases"/>
    <property type="match status" value="1"/>
</dbReference>
<dbReference type="InterPro" id="IPR027417">
    <property type="entry name" value="P-loop_NTPase"/>
</dbReference>
<protein>
    <recommendedName>
        <fullName evidence="6">ADP-ribosylation factor-like protein 16</fullName>
    </recommendedName>
</protein>
<feature type="binding site" evidence="3">
    <location>
        <begin position="6"/>
        <end position="13"/>
    </location>
    <ligand>
        <name>GTP</name>
        <dbReference type="ChEBI" id="CHEBI:37565"/>
    </ligand>
</feature>
<evidence type="ECO:0000256" key="3">
    <source>
        <dbReference type="PIRSR" id="PIRSR606689-1"/>
    </source>
</evidence>
<reference evidence="5" key="1">
    <citation type="submission" date="2020-11" db="EMBL/GenBank/DDBJ databases">
        <authorList>
            <person name="Tran Van P."/>
        </authorList>
    </citation>
    <scope>NUCLEOTIDE SEQUENCE</scope>
</reference>
<dbReference type="GO" id="GO:0005525">
    <property type="term" value="F:GTP binding"/>
    <property type="evidence" value="ECO:0007669"/>
    <property type="project" value="UniProtKB-KW"/>
</dbReference>
<dbReference type="EMBL" id="OA565876">
    <property type="protein sequence ID" value="CAD7197865.1"/>
    <property type="molecule type" value="Genomic_DNA"/>
</dbReference>
<dbReference type="GO" id="GO:0046872">
    <property type="term" value="F:metal ion binding"/>
    <property type="evidence" value="ECO:0007669"/>
    <property type="project" value="UniProtKB-KW"/>
</dbReference>
<keyword evidence="4" id="KW-0479">Metal-binding</keyword>
<keyword evidence="4" id="KW-0460">Magnesium</keyword>
<dbReference type="AlphaFoldDB" id="A0A7R8VG36"/>
<evidence type="ECO:0000256" key="4">
    <source>
        <dbReference type="PIRSR" id="PIRSR606689-2"/>
    </source>
</evidence>
<evidence type="ECO:0008006" key="6">
    <source>
        <dbReference type="Google" id="ProtNLM"/>
    </source>
</evidence>
<dbReference type="PROSITE" id="PS51417">
    <property type="entry name" value="ARF"/>
    <property type="match status" value="1"/>
</dbReference>
<dbReference type="PANTHER" id="PTHR46688:SF1">
    <property type="entry name" value="ADP-RIBOSYLATION FACTOR-LIKE PROTEIN 16"/>
    <property type="match status" value="1"/>
</dbReference>
<accession>A0A7R8VG36</accession>
<evidence type="ECO:0000256" key="2">
    <source>
        <dbReference type="ARBA" id="ARBA00023134"/>
    </source>
</evidence>
<dbReference type="PANTHER" id="PTHR46688">
    <property type="entry name" value="ADP-RIBOSYLATION FACTOR-LIKE PROTEIN 16"/>
    <property type="match status" value="1"/>
</dbReference>
<sequence>MILCLGPVGSGKTLLLKNLQNLETIDTTTSTVPTVGTNLTAIRLENQKEVTVRELGGSMAPIWRNYFNNDVKKILYVVDASNLCQIAAAGVLFYTILAEPSLHKTKVLLVLSKMDASYRQMRNEALLMLQLARLRKEIPQEITVVETSAMSGAGVDKVRKWLQGTLPPDNCLEDPNWTGHILRRNCLLDDVIQEKVEGELKEWTCDWTEYHSLDDVTDDLRFVVFGLKPPIVGLEA</sequence>
<evidence type="ECO:0000313" key="5">
    <source>
        <dbReference type="EMBL" id="CAD7197865.1"/>
    </source>
</evidence>
<keyword evidence="1 3" id="KW-0547">Nucleotide-binding</keyword>
<dbReference type="SMART" id="SM00177">
    <property type="entry name" value="ARF"/>
    <property type="match status" value="1"/>
</dbReference>
<evidence type="ECO:0000256" key="1">
    <source>
        <dbReference type="ARBA" id="ARBA00022741"/>
    </source>
</evidence>
<name>A0A7R8VG36_TIMDO</name>
<organism evidence="5">
    <name type="scientific">Timema douglasi</name>
    <name type="common">Walking stick</name>
    <dbReference type="NCBI Taxonomy" id="61478"/>
    <lineage>
        <taxon>Eukaryota</taxon>
        <taxon>Metazoa</taxon>
        <taxon>Ecdysozoa</taxon>
        <taxon>Arthropoda</taxon>
        <taxon>Hexapoda</taxon>
        <taxon>Insecta</taxon>
        <taxon>Pterygota</taxon>
        <taxon>Neoptera</taxon>
        <taxon>Polyneoptera</taxon>
        <taxon>Phasmatodea</taxon>
        <taxon>Timematodea</taxon>
        <taxon>Timematoidea</taxon>
        <taxon>Timematidae</taxon>
        <taxon>Timema</taxon>
    </lineage>
</organism>
<keyword evidence="2 3" id="KW-0342">GTP-binding</keyword>
<dbReference type="SUPFAM" id="SSF52540">
    <property type="entry name" value="P-loop containing nucleoside triphosphate hydrolases"/>
    <property type="match status" value="1"/>
</dbReference>
<dbReference type="InterPro" id="IPR006689">
    <property type="entry name" value="Small_GTPase_ARF/SAR"/>
</dbReference>
<feature type="binding site" evidence="4">
    <location>
        <position position="13"/>
    </location>
    <ligand>
        <name>Mg(2+)</name>
        <dbReference type="ChEBI" id="CHEBI:18420"/>
    </ligand>
</feature>
<gene>
    <name evidence="5" type="ORF">TDIB3V08_LOCUS4161</name>
</gene>
<dbReference type="Pfam" id="PF00025">
    <property type="entry name" value="Arf"/>
    <property type="match status" value="1"/>
</dbReference>
<dbReference type="GO" id="GO:0003924">
    <property type="term" value="F:GTPase activity"/>
    <property type="evidence" value="ECO:0007669"/>
    <property type="project" value="InterPro"/>
</dbReference>